<keyword evidence="1" id="KW-1133">Transmembrane helix</keyword>
<organism evidence="2 3">
    <name type="scientific">Pseudofulvibacter geojedonensis</name>
    <dbReference type="NCBI Taxonomy" id="1123758"/>
    <lineage>
        <taxon>Bacteria</taxon>
        <taxon>Pseudomonadati</taxon>
        <taxon>Bacteroidota</taxon>
        <taxon>Flavobacteriia</taxon>
        <taxon>Flavobacteriales</taxon>
        <taxon>Flavobacteriaceae</taxon>
        <taxon>Pseudofulvibacter</taxon>
    </lineage>
</organism>
<feature type="transmembrane region" description="Helical" evidence="1">
    <location>
        <begin position="172"/>
        <end position="189"/>
    </location>
</feature>
<keyword evidence="1" id="KW-0472">Membrane</keyword>
<comment type="caution">
    <text evidence="2">The sequence shown here is derived from an EMBL/GenBank/DDBJ whole genome shotgun (WGS) entry which is preliminary data.</text>
</comment>
<feature type="transmembrane region" description="Helical" evidence="1">
    <location>
        <begin position="71"/>
        <end position="89"/>
    </location>
</feature>
<sequence length="191" mass="21330">MEQFKLFLELGLTHVLDINGYDHVLFLMVLAAPYLFSNWKKILLLVTVFTVGHTLSLILAAFEVVSVKSSLVEFLIPVTIGVAAVYNIITAGKNQTNDKVGVLFFTTLFFGVIHGLGFSNYFRMIIGRSEEKIVPLLEFALGIEIAQVLIVVAMLILATLFQTFLRVTRKDWVLVVSSIVIGLIIPMLLER</sequence>
<feature type="transmembrane region" description="Helical" evidence="1">
    <location>
        <begin position="43"/>
        <end position="65"/>
    </location>
</feature>
<keyword evidence="3" id="KW-1185">Reference proteome</keyword>
<dbReference type="RefSeq" id="WP_377715988.1">
    <property type="nucleotide sequence ID" value="NZ_JBHTJM010000009.1"/>
</dbReference>
<dbReference type="EMBL" id="JBHTJM010000009">
    <property type="protein sequence ID" value="MFD0964440.1"/>
    <property type="molecule type" value="Genomic_DNA"/>
</dbReference>
<keyword evidence="1" id="KW-0812">Transmembrane</keyword>
<feature type="transmembrane region" description="Helical" evidence="1">
    <location>
        <begin position="101"/>
        <end position="119"/>
    </location>
</feature>
<feature type="transmembrane region" description="Helical" evidence="1">
    <location>
        <begin position="20"/>
        <end position="36"/>
    </location>
</feature>
<protein>
    <submittedName>
        <fullName evidence="2">HupE/UreJ family protein</fullName>
    </submittedName>
</protein>
<gene>
    <name evidence="2" type="ORF">ACFQ1O_10530</name>
</gene>
<dbReference type="Proteomes" id="UP001596997">
    <property type="component" value="Unassembled WGS sequence"/>
</dbReference>
<proteinExistence type="predicted"/>
<dbReference type="InterPro" id="IPR032809">
    <property type="entry name" value="Put_HupE_UreJ"/>
</dbReference>
<evidence type="ECO:0000256" key="1">
    <source>
        <dbReference type="SAM" id="Phobius"/>
    </source>
</evidence>
<feature type="transmembrane region" description="Helical" evidence="1">
    <location>
        <begin position="139"/>
        <end position="160"/>
    </location>
</feature>
<name>A0ABW3I3Q0_9FLAO</name>
<dbReference type="Pfam" id="PF13795">
    <property type="entry name" value="HupE_UreJ_2"/>
    <property type="match status" value="1"/>
</dbReference>
<accession>A0ABW3I3Q0</accession>
<reference evidence="3" key="1">
    <citation type="journal article" date="2019" name="Int. J. Syst. Evol. Microbiol.">
        <title>The Global Catalogue of Microorganisms (GCM) 10K type strain sequencing project: providing services to taxonomists for standard genome sequencing and annotation.</title>
        <authorList>
            <consortium name="The Broad Institute Genomics Platform"/>
            <consortium name="The Broad Institute Genome Sequencing Center for Infectious Disease"/>
            <person name="Wu L."/>
            <person name="Ma J."/>
        </authorList>
    </citation>
    <scope>NUCLEOTIDE SEQUENCE [LARGE SCALE GENOMIC DNA]</scope>
    <source>
        <strain evidence="3">CCUG 62114</strain>
    </source>
</reference>
<evidence type="ECO:0000313" key="2">
    <source>
        <dbReference type="EMBL" id="MFD0964440.1"/>
    </source>
</evidence>
<evidence type="ECO:0000313" key="3">
    <source>
        <dbReference type="Proteomes" id="UP001596997"/>
    </source>
</evidence>